<dbReference type="EMBL" id="JAULSW010000006">
    <property type="protein sequence ID" value="KAK3377459.1"/>
    <property type="molecule type" value="Genomic_DNA"/>
</dbReference>
<accession>A0AAE0NCC6</accession>
<dbReference type="InterPro" id="IPR011008">
    <property type="entry name" value="Dimeric_a/b-barrel"/>
</dbReference>
<reference evidence="2" key="2">
    <citation type="submission" date="2023-06" db="EMBL/GenBank/DDBJ databases">
        <authorList>
            <consortium name="Lawrence Berkeley National Laboratory"/>
            <person name="Haridas S."/>
            <person name="Hensen N."/>
            <person name="Bonometti L."/>
            <person name="Westerberg I."/>
            <person name="Brannstrom I.O."/>
            <person name="Guillou S."/>
            <person name="Cros-Aarteil S."/>
            <person name="Calhoun S."/>
            <person name="Kuo A."/>
            <person name="Mondo S."/>
            <person name="Pangilinan J."/>
            <person name="Riley R."/>
            <person name="LaButti K."/>
            <person name="Andreopoulos B."/>
            <person name="Lipzen A."/>
            <person name="Chen C."/>
            <person name="Yanf M."/>
            <person name="Daum C."/>
            <person name="Ng V."/>
            <person name="Clum A."/>
            <person name="Steindorff A."/>
            <person name="Ohm R."/>
            <person name="Martin F."/>
            <person name="Silar P."/>
            <person name="Natvig D."/>
            <person name="Lalanne C."/>
            <person name="Gautier V."/>
            <person name="Ament-velasquez S.L."/>
            <person name="Kruys A."/>
            <person name="Hutchinson M.I."/>
            <person name="Powell A.J."/>
            <person name="Barry K."/>
            <person name="Miller A.N."/>
            <person name="Grigoriev I.V."/>
            <person name="Debuchy R."/>
            <person name="Gladieux P."/>
            <person name="Thoren M.H."/>
            <person name="Johannesson H."/>
        </authorList>
    </citation>
    <scope>NUCLEOTIDE SEQUENCE</scope>
    <source>
        <strain evidence="2">CBS 232.78</strain>
    </source>
</reference>
<evidence type="ECO:0000313" key="3">
    <source>
        <dbReference type="Proteomes" id="UP001285441"/>
    </source>
</evidence>
<dbReference type="InterPro" id="IPR007138">
    <property type="entry name" value="ABM_dom"/>
</dbReference>
<keyword evidence="3" id="KW-1185">Reference proteome</keyword>
<comment type="caution">
    <text evidence="2">The sequence shown here is derived from an EMBL/GenBank/DDBJ whole genome shotgun (WGS) entry which is preliminary data.</text>
</comment>
<organism evidence="2 3">
    <name type="scientific">Podospora didyma</name>
    <dbReference type="NCBI Taxonomy" id="330526"/>
    <lineage>
        <taxon>Eukaryota</taxon>
        <taxon>Fungi</taxon>
        <taxon>Dikarya</taxon>
        <taxon>Ascomycota</taxon>
        <taxon>Pezizomycotina</taxon>
        <taxon>Sordariomycetes</taxon>
        <taxon>Sordariomycetidae</taxon>
        <taxon>Sordariales</taxon>
        <taxon>Podosporaceae</taxon>
        <taxon>Podospora</taxon>
    </lineage>
</organism>
<dbReference type="PROSITE" id="PS51725">
    <property type="entry name" value="ABM"/>
    <property type="match status" value="1"/>
</dbReference>
<reference evidence="2" key="1">
    <citation type="journal article" date="2023" name="Mol. Phylogenet. Evol.">
        <title>Genome-scale phylogeny and comparative genomics of the fungal order Sordariales.</title>
        <authorList>
            <person name="Hensen N."/>
            <person name="Bonometti L."/>
            <person name="Westerberg I."/>
            <person name="Brannstrom I.O."/>
            <person name="Guillou S."/>
            <person name="Cros-Aarteil S."/>
            <person name="Calhoun S."/>
            <person name="Haridas S."/>
            <person name="Kuo A."/>
            <person name="Mondo S."/>
            <person name="Pangilinan J."/>
            <person name="Riley R."/>
            <person name="LaButti K."/>
            <person name="Andreopoulos B."/>
            <person name="Lipzen A."/>
            <person name="Chen C."/>
            <person name="Yan M."/>
            <person name="Daum C."/>
            <person name="Ng V."/>
            <person name="Clum A."/>
            <person name="Steindorff A."/>
            <person name="Ohm R.A."/>
            <person name="Martin F."/>
            <person name="Silar P."/>
            <person name="Natvig D.O."/>
            <person name="Lalanne C."/>
            <person name="Gautier V."/>
            <person name="Ament-Velasquez S.L."/>
            <person name="Kruys A."/>
            <person name="Hutchinson M.I."/>
            <person name="Powell A.J."/>
            <person name="Barry K."/>
            <person name="Miller A.N."/>
            <person name="Grigoriev I.V."/>
            <person name="Debuchy R."/>
            <person name="Gladieux P."/>
            <person name="Hiltunen Thoren M."/>
            <person name="Johannesson H."/>
        </authorList>
    </citation>
    <scope>NUCLEOTIDE SEQUENCE</scope>
    <source>
        <strain evidence="2">CBS 232.78</strain>
    </source>
</reference>
<sequence>MVLRFVAFVYPKPEHVKRVEEIAQGICDYVKENEPGVLQYQWFRVQGAEEPTIIVWETYLDQAAVDTHKSSPKVEWLIKISKEEDIMAAPIKVLPLEEFAGWAYASSLAH</sequence>
<evidence type="ECO:0000313" key="2">
    <source>
        <dbReference type="EMBL" id="KAK3377459.1"/>
    </source>
</evidence>
<feature type="domain" description="ABM" evidence="1">
    <location>
        <begin position="3"/>
        <end position="94"/>
    </location>
</feature>
<dbReference type="SUPFAM" id="SSF54909">
    <property type="entry name" value="Dimeric alpha+beta barrel"/>
    <property type="match status" value="1"/>
</dbReference>
<dbReference type="AlphaFoldDB" id="A0AAE0NCC6"/>
<dbReference type="PANTHER" id="PTHR40624">
    <property type="entry name" value="BIOSYNTHESIS MONOOXYGENASE, PUTATIVE (AFU_ORTHOLOGUE AFUA_1G12025)-RELATED"/>
    <property type="match status" value="1"/>
</dbReference>
<dbReference type="Pfam" id="PF03992">
    <property type="entry name" value="ABM"/>
    <property type="match status" value="1"/>
</dbReference>
<name>A0AAE0NCC6_9PEZI</name>
<evidence type="ECO:0000259" key="1">
    <source>
        <dbReference type="PROSITE" id="PS51725"/>
    </source>
</evidence>
<dbReference type="PANTHER" id="PTHR40624:SF1">
    <property type="entry name" value="BIOSYNTHESIS MONOOXYGENASE, PUTATIVE (AFU_ORTHOLOGUE AFUA_1G12025)-RELATED"/>
    <property type="match status" value="1"/>
</dbReference>
<protein>
    <recommendedName>
        <fullName evidence="1">ABM domain-containing protein</fullName>
    </recommendedName>
</protein>
<dbReference type="Gene3D" id="3.30.70.100">
    <property type="match status" value="1"/>
</dbReference>
<proteinExistence type="predicted"/>
<gene>
    <name evidence="2" type="ORF">B0H63DRAFT_477241</name>
</gene>
<dbReference type="Proteomes" id="UP001285441">
    <property type="component" value="Unassembled WGS sequence"/>
</dbReference>